<evidence type="ECO:0000313" key="3">
    <source>
        <dbReference type="EMBL" id="UUY04851.1"/>
    </source>
</evidence>
<dbReference type="SUPFAM" id="SSF53474">
    <property type="entry name" value="alpha/beta-Hydrolases"/>
    <property type="match status" value="1"/>
</dbReference>
<feature type="domain" description="AB hydrolase-1" evidence="2">
    <location>
        <begin position="80"/>
        <end position="331"/>
    </location>
</feature>
<dbReference type="InterPro" id="IPR029058">
    <property type="entry name" value="AB_hydrolase_fold"/>
</dbReference>
<dbReference type="Gene3D" id="3.40.50.1820">
    <property type="entry name" value="alpha/beta hydrolase"/>
    <property type="match status" value="1"/>
</dbReference>
<proteinExistence type="predicted"/>
<reference evidence="4" key="1">
    <citation type="submission" date="2021-11" db="EMBL/GenBank/DDBJ databases">
        <title>Cultivation dependent microbiological survey of springs from the worlds oldest radium mine currently devoted to the extraction of radon-saturated water.</title>
        <authorList>
            <person name="Kapinusova G."/>
            <person name="Smrhova T."/>
            <person name="Strejcek M."/>
            <person name="Suman J."/>
            <person name="Jani K."/>
            <person name="Pajer P."/>
            <person name="Uhlik O."/>
        </authorList>
    </citation>
    <scope>NUCLEOTIDE SEQUENCE [LARGE SCALE GENOMIC DNA]</scope>
    <source>
        <strain evidence="4">J379</strain>
    </source>
</reference>
<name>A0ABY5PJL6_9ACTN</name>
<dbReference type="PANTHER" id="PTHR43329">
    <property type="entry name" value="EPOXIDE HYDROLASE"/>
    <property type="match status" value="1"/>
</dbReference>
<dbReference type="GO" id="GO:0016787">
    <property type="term" value="F:hydrolase activity"/>
    <property type="evidence" value="ECO:0007669"/>
    <property type="project" value="UniProtKB-KW"/>
</dbReference>
<evidence type="ECO:0000256" key="1">
    <source>
        <dbReference type="ARBA" id="ARBA00022801"/>
    </source>
</evidence>
<dbReference type="InterPro" id="IPR000639">
    <property type="entry name" value="Epox_hydrolase-like"/>
</dbReference>
<dbReference type="InterPro" id="IPR006311">
    <property type="entry name" value="TAT_signal"/>
</dbReference>
<keyword evidence="1 3" id="KW-0378">Hydrolase</keyword>
<dbReference type="InterPro" id="IPR000073">
    <property type="entry name" value="AB_hydrolase_1"/>
</dbReference>
<keyword evidence="4" id="KW-1185">Reference proteome</keyword>
<dbReference type="Pfam" id="PF00561">
    <property type="entry name" value="Abhydrolase_1"/>
    <property type="match status" value="1"/>
</dbReference>
<evidence type="ECO:0000259" key="2">
    <source>
        <dbReference type="Pfam" id="PF00561"/>
    </source>
</evidence>
<organism evidence="3 4">
    <name type="scientific">Svornostia abyssi</name>
    <dbReference type="NCBI Taxonomy" id="2898438"/>
    <lineage>
        <taxon>Bacteria</taxon>
        <taxon>Bacillati</taxon>
        <taxon>Actinomycetota</taxon>
        <taxon>Thermoleophilia</taxon>
        <taxon>Solirubrobacterales</taxon>
        <taxon>Baekduiaceae</taxon>
        <taxon>Svornostia</taxon>
    </lineage>
</organism>
<dbReference type="RefSeq" id="WP_353865331.1">
    <property type="nucleotide sequence ID" value="NZ_CP088295.1"/>
</dbReference>
<dbReference type="EMBL" id="CP088295">
    <property type="protein sequence ID" value="UUY04851.1"/>
    <property type="molecule type" value="Genomic_DNA"/>
</dbReference>
<gene>
    <name evidence="3" type="ORF">LRS13_04790</name>
</gene>
<protein>
    <submittedName>
        <fullName evidence="3">Alpha/beta hydrolase</fullName>
    </submittedName>
</protein>
<accession>A0ABY5PJL6</accession>
<sequence>MDHGRWITRRRLLRNAGSGAGALALAGAAARQPGADALAATPTSWQASVRELERRVELRYVQHDDVRLHYAIAGRGSGKPLLLFVHGFPGWWWTWRHLMAAFMDRYAVAALDMRGYNLSDKPEGVERYKIEELVVDLAYVIEDSGYKQATLIGHDWGGGACWGLAADGLGGSGYVERLVTLNCPHPWGIERERHQNPKQAAAAKYAQEFRLPDAAQRALPEQMARKMYYVQTRVTPLALALILSVKEPLDLPRHYEAMRRTSIQAALNYYGANWPAEPYPAPATDFTVSCPTLCIFGEKDEFLLVDALDGTHRFVQNDLSIEIIQRAEHFVHNDTRAQVTRILGEWLARTA</sequence>
<dbReference type="PRINTS" id="PR00412">
    <property type="entry name" value="EPOXHYDRLASE"/>
</dbReference>
<evidence type="ECO:0000313" key="4">
    <source>
        <dbReference type="Proteomes" id="UP001058860"/>
    </source>
</evidence>
<dbReference type="Proteomes" id="UP001058860">
    <property type="component" value="Chromosome"/>
</dbReference>
<dbReference type="PROSITE" id="PS51318">
    <property type="entry name" value="TAT"/>
    <property type="match status" value="1"/>
</dbReference>